<reference evidence="8" key="1">
    <citation type="journal article" date="2019" name="Int. J. Syst. Evol. Microbiol.">
        <title>The Global Catalogue of Microorganisms (GCM) 10K type strain sequencing project: providing services to taxonomists for standard genome sequencing and annotation.</title>
        <authorList>
            <consortium name="The Broad Institute Genomics Platform"/>
            <consortium name="The Broad Institute Genome Sequencing Center for Infectious Disease"/>
            <person name="Wu L."/>
            <person name="Ma J."/>
        </authorList>
    </citation>
    <scope>NUCLEOTIDE SEQUENCE [LARGE SCALE GENOMIC DNA]</scope>
    <source>
        <strain evidence="8">JCM 17809</strain>
    </source>
</reference>
<keyword evidence="8" id="KW-1185">Reference proteome</keyword>
<dbReference type="Pfam" id="PF00378">
    <property type="entry name" value="ECH_1"/>
    <property type="match status" value="1"/>
</dbReference>
<dbReference type="Gene3D" id="1.10.12.10">
    <property type="entry name" value="Lyase 2-enoyl-coa Hydratase, Chain A, domain 2"/>
    <property type="match status" value="1"/>
</dbReference>
<evidence type="ECO:0000256" key="6">
    <source>
        <dbReference type="RuleBase" id="RU003707"/>
    </source>
</evidence>
<dbReference type="RefSeq" id="WP_345202257.1">
    <property type="nucleotide sequence ID" value="NZ_BAABGM010000003.1"/>
</dbReference>
<evidence type="ECO:0000313" key="7">
    <source>
        <dbReference type="EMBL" id="GAA4399435.1"/>
    </source>
</evidence>
<keyword evidence="3" id="KW-0276">Fatty acid metabolism</keyword>
<gene>
    <name evidence="7" type="ORF">GCM10023168_06770</name>
</gene>
<comment type="similarity">
    <text evidence="2 6">Belongs to the enoyl-CoA hydratase/isomerase family.</text>
</comment>
<keyword evidence="4" id="KW-0443">Lipid metabolism</keyword>
<dbReference type="InterPro" id="IPR014748">
    <property type="entry name" value="Enoyl-CoA_hydra_C"/>
</dbReference>
<proteinExistence type="inferred from homology"/>
<dbReference type="InterPro" id="IPR018376">
    <property type="entry name" value="Enoyl-CoA_hyd/isom_CS"/>
</dbReference>
<dbReference type="PANTHER" id="PTHR43149:SF1">
    <property type="entry name" value="DELTA(3,5)-DELTA(2,4)-DIENOYL-COA ISOMERASE, MITOCHONDRIAL"/>
    <property type="match status" value="1"/>
</dbReference>
<dbReference type="PANTHER" id="PTHR43149">
    <property type="entry name" value="ENOYL-COA HYDRATASE"/>
    <property type="match status" value="1"/>
</dbReference>
<dbReference type="SUPFAM" id="SSF52096">
    <property type="entry name" value="ClpP/crotonase"/>
    <property type="match status" value="1"/>
</dbReference>
<name>A0ABP8K278_9MICO</name>
<accession>A0ABP8K278</accession>
<comment type="caution">
    <text evidence="7">The sequence shown here is derived from an EMBL/GenBank/DDBJ whole genome shotgun (WGS) entry which is preliminary data.</text>
</comment>
<sequence length="265" mass="29165">MPSTLTCRVEGGVAQVRLDRPDKLNALTLDTLEDLVTAARGLARDRTLRGVVIGGEGESFCAGLDFATVLKNPPRVARSFVPHPWRGTNLFQEACWAWRRLPVPVVAAVHGHCYGGGLQIALAADLRMTTPDAQWSVMEARWGLVPDMSGIQALSQQVRMDVAKRLAMTGEVVSGERAVELGLASEVHDEPFVAATRFLEQVATRSPDAVAATKRLFGRTWSASDRRTFARERLEQARLLATRNTTIAREAAMKRVAPPFEPRRR</sequence>
<dbReference type="NCBIfam" id="NF005699">
    <property type="entry name" value="PRK07509.1"/>
    <property type="match status" value="1"/>
</dbReference>
<protein>
    <submittedName>
        <fullName evidence="7">Crotonase/enoyl-CoA hydratase family protein</fullName>
    </submittedName>
</protein>
<comment type="pathway">
    <text evidence="1">Lipid metabolism; fatty acid beta-oxidation.</text>
</comment>
<dbReference type="InterPro" id="IPR045002">
    <property type="entry name" value="Ech1-like"/>
</dbReference>
<dbReference type="EMBL" id="BAABGM010000003">
    <property type="protein sequence ID" value="GAA4399435.1"/>
    <property type="molecule type" value="Genomic_DNA"/>
</dbReference>
<dbReference type="InterPro" id="IPR029045">
    <property type="entry name" value="ClpP/crotonase-like_dom_sf"/>
</dbReference>
<keyword evidence="5" id="KW-0413">Isomerase</keyword>
<organism evidence="7 8">
    <name type="scientific">Fodinibacter luteus</name>
    <dbReference type="NCBI Taxonomy" id="552064"/>
    <lineage>
        <taxon>Bacteria</taxon>
        <taxon>Bacillati</taxon>
        <taxon>Actinomycetota</taxon>
        <taxon>Actinomycetes</taxon>
        <taxon>Micrococcales</taxon>
        <taxon>Intrasporangiaceae</taxon>
        <taxon>Fodinibacter (ex Wang et al. 2009)</taxon>
    </lineage>
</organism>
<evidence type="ECO:0000256" key="2">
    <source>
        <dbReference type="ARBA" id="ARBA00005254"/>
    </source>
</evidence>
<dbReference type="PROSITE" id="PS00166">
    <property type="entry name" value="ENOYL_COA_HYDRATASE"/>
    <property type="match status" value="1"/>
</dbReference>
<evidence type="ECO:0000256" key="1">
    <source>
        <dbReference type="ARBA" id="ARBA00005005"/>
    </source>
</evidence>
<dbReference type="Gene3D" id="3.90.226.10">
    <property type="entry name" value="2-enoyl-CoA Hydratase, Chain A, domain 1"/>
    <property type="match status" value="1"/>
</dbReference>
<dbReference type="CDD" id="cd06558">
    <property type="entry name" value="crotonase-like"/>
    <property type="match status" value="1"/>
</dbReference>
<dbReference type="Proteomes" id="UP001500945">
    <property type="component" value="Unassembled WGS sequence"/>
</dbReference>
<dbReference type="InterPro" id="IPR001753">
    <property type="entry name" value="Enoyl-CoA_hydra/iso"/>
</dbReference>
<evidence type="ECO:0000256" key="4">
    <source>
        <dbReference type="ARBA" id="ARBA00023098"/>
    </source>
</evidence>
<evidence type="ECO:0000313" key="8">
    <source>
        <dbReference type="Proteomes" id="UP001500945"/>
    </source>
</evidence>
<evidence type="ECO:0000256" key="5">
    <source>
        <dbReference type="ARBA" id="ARBA00023235"/>
    </source>
</evidence>
<evidence type="ECO:0000256" key="3">
    <source>
        <dbReference type="ARBA" id="ARBA00022832"/>
    </source>
</evidence>